<dbReference type="InterPro" id="IPR002931">
    <property type="entry name" value="Transglutaminase-like"/>
</dbReference>
<protein>
    <recommendedName>
        <fullName evidence="1">Transglutaminase-like domain-containing protein</fullName>
    </recommendedName>
</protein>
<dbReference type="Pfam" id="PF01841">
    <property type="entry name" value="Transglut_core"/>
    <property type="match status" value="1"/>
</dbReference>
<dbReference type="PANTHER" id="PTHR46333:SF2">
    <property type="entry name" value="CYTOKINESIS PROTEIN 3"/>
    <property type="match status" value="1"/>
</dbReference>
<dbReference type="InterPro" id="IPR038765">
    <property type="entry name" value="Papain-like_cys_pep_sf"/>
</dbReference>
<gene>
    <name evidence="2" type="ORF">GCM10023092_09980</name>
</gene>
<evidence type="ECO:0000313" key="3">
    <source>
        <dbReference type="Proteomes" id="UP001501410"/>
    </source>
</evidence>
<sequence length="315" mass="36285">MFLVLFTCSRAHAGKLRKEEFQFLDSLVTKAGPMKGYSLRFIVDSITASCKDELQMTRAFYRWCFLYLELDLHRMKHPKNKPDNASSALMERKASPKGFADLFKAMCELKHISCRTVRGLIRLHEEDIGELDKEAIHYWSVIRVDHTDYVVDPSLCGGIWNNKMRFIDRQWTDAWWLTNRRLFAFTHFPDKPEDQLLEVPLKQIEFKNAPIPTATAIAIGLAPMSKSGMLKGYADSSMELQFLFAGPVRVPQMTISWDNHPQILVGADIDENGYYIGIPFSKPGDHVCYIYANSSLAFIYKAKVARGRKVREYKR</sequence>
<reference evidence="3" key="1">
    <citation type="journal article" date="2019" name="Int. J. Syst. Evol. Microbiol.">
        <title>The Global Catalogue of Microorganisms (GCM) 10K type strain sequencing project: providing services to taxonomists for standard genome sequencing and annotation.</title>
        <authorList>
            <consortium name="The Broad Institute Genomics Platform"/>
            <consortium name="The Broad Institute Genome Sequencing Center for Infectious Disease"/>
            <person name="Wu L."/>
            <person name="Ma J."/>
        </authorList>
    </citation>
    <scope>NUCLEOTIDE SEQUENCE [LARGE SCALE GENOMIC DNA]</scope>
    <source>
        <strain evidence="3">JCM 31921</strain>
    </source>
</reference>
<dbReference type="Proteomes" id="UP001501410">
    <property type="component" value="Unassembled WGS sequence"/>
</dbReference>
<keyword evidence="3" id="KW-1185">Reference proteome</keyword>
<dbReference type="EMBL" id="BAABEZ010000013">
    <property type="protein sequence ID" value="GAA4451860.1"/>
    <property type="molecule type" value="Genomic_DNA"/>
</dbReference>
<proteinExistence type="predicted"/>
<dbReference type="Gene3D" id="3.10.620.30">
    <property type="match status" value="1"/>
</dbReference>
<dbReference type="PANTHER" id="PTHR46333">
    <property type="entry name" value="CYTOKINESIS PROTEIN 3"/>
    <property type="match status" value="1"/>
</dbReference>
<comment type="caution">
    <text evidence="2">The sequence shown here is derived from an EMBL/GenBank/DDBJ whole genome shotgun (WGS) entry which is preliminary data.</text>
</comment>
<dbReference type="SUPFAM" id="SSF54001">
    <property type="entry name" value="Cysteine proteinases"/>
    <property type="match status" value="1"/>
</dbReference>
<organism evidence="2 3">
    <name type="scientific">Rurimicrobium arvi</name>
    <dbReference type="NCBI Taxonomy" id="2049916"/>
    <lineage>
        <taxon>Bacteria</taxon>
        <taxon>Pseudomonadati</taxon>
        <taxon>Bacteroidota</taxon>
        <taxon>Chitinophagia</taxon>
        <taxon>Chitinophagales</taxon>
        <taxon>Chitinophagaceae</taxon>
        <taxon>Rurimicrobium</taxon>
    </lineage>
</organism>
<accession>A0ABP8MNT7</accession>
<evidence type="ECO:0000259" key="1">
    <source>
        <dbReference type="Pfam" id="PF01841"/>
    </source>
</evidence>
<name>A0ABP8MNT7_9BACT</name>
<feature type="domain" description="Transglutaminase-like" evidence="1">
    <location>
        <begin position="42"/>
        <end position="146"/>
    </location>
</feature>
<dbReference type="InterPro" id="IPR052557">
    <property type="entry name" value="CAP/Cytokinesis_protein"/>
</dbReference>
<evidence type="ECO:0000313" key="2">
    <source>
        <dbReference type="EMBL" id="GAA4451860.1"/>
    </source>
</evidence>